<accession>A0A5J5AUW8</accession>
<keyword evidence="2" id="KW-1185">Reference proteome</keyword>
<gene>
    <name evidence="1" type="ORF">F0562_033072</name>
</gene>
<dbReference type="EMBL" id="CM018042">
    <property type="protein sequence ID" value="KAA8532811.1"/>
    <property type="molecule type" value="Genomic_DNA"/>
</dbReference>
<name>A0A5J5AUW8_9ASTE</name>
<dbReference type="AlphaFoldDB" id="A0A5J5AUW8"/>
<protein>
    <submittedName>
        <fullName evidence="1">Uncharacterized protein</fullName>
    </submittedName>
</protein>
<reference evidence="1 2" key="1">
    <citation type="submission" date="2019-09" db="EMBL/GenBank/DDBJ databases">
        <title>A chromosome-level genome assembly of the Chinese tupelo Nyssa sinensis.</title>
        <authorList>
            <person name="Yang X."/>
            <person name="Kang M."/>
            <person name="Yang Y."/>
            <person name="Xiong H."/>
            <person name="Wang M."/>
            <person name="Zhang Z."/>
            <person name="Wang Z."/>
            <person name="Wu H."/>
            <person name="Ma T."/>
            <person name="Liu J."/>
            <person name="Xi Z."/>
        </authorList>
    </citation>
    <scope>NUCLEOTIDE SEQUENCE [LARGE SCALE GENOMIC DNA]</scope>
    <source>
        <strain evidence="1">J267</strain>
        <tissue evidence="1">Leaf</tissue>
    </source>
</reference>
<proteinExistence type="predicted"/>
<evidence type="ECO:0000313" key="2">
    <source>
        <dbReference type="Proteomes" id="UP000325577"/>
    </source>
</evidence>
<organism evidence="1 2">
    <name type="scientific">Nyssa sinensis</name>
    <dbReference type="NCBI Taxonomy" id="561372"/>
    <lineage>
        <taxon>Eukaryota</taxon>
        <taxon>Viridiplantae</taxon>
        <taxon>Streptophyta</taxon>
        <taxon>Embryophyta</taxon>
        <taxon>Tracheophyta</taxon>
        <taxon>Spermatophyta</taxon>
        <taxon>Magnoliopsida</taxon>
        <taxon>eudicotyledons</taxon>
        <taxon>Gunneridae</taxon>
        <taxon>Pentapetalae</taxon>
        <taxon>asterids</taxon>
        <taxon>Cornales</taxon>
        <taxon>Nyssaceae</taxon>
        <taxon>Nyssa</taxon>
    </lineage>
</organism>
<evidence type="ECO:0000313" key="1">
    <source>
        <dbReference type="EMBL" id="KAA8532811.1"/>
    </source>
</evidence>
<dbReference type="Proteomes" id="UP000325577">
    <property type="component" value="Linkage Group LG19"/>
</dbReference>
<sequence length="93" mass="9909">MEKKSYCCSGRSNILTPCAATPKMEPVQNPKKEEDVKTEAIKKEGVEDAKGSLPCETVKKEEAVEVNVGSGGGGGGGGSVNTKQIDEYVEFHY</sequence>